<accession>A0A559IZN9</accession>
<proteinExistence type="inferred from homology"/>
<evidence type="ECO:0000256" key="2">
    <source>
        <dbReference type="HAMAP-Rule" id="MF_01103"/>
    </source>
</evidence>
<dbReference type="Gene3D" id="1.10.287.540">
    <property type="entry name" value="Helix hairpin bin"/>
    <property type="match status" value="1"/>
</dbReference>
<dbReference type="PANTHER" id="PTHR37300">
    <property type="entry name" value="UPF0291 PROTEIN CBO2609/CLC_2481"/>
    <property type="match status" value="1"/>
</dbReference>
<comment type="similarity">
    <text evidence="2">Belongs to the UPF0291 family.</text>
</comment>
<evidence type="ECO:0000313" key="3">
    <source>
        <dbReference type="EMBL" id="TVX93084.1"/>
    </source>
</evidence>
<dbReference type="Proteomes" id="UP000318102">
    <property type="component" value="Unassembled WGS sequence"/>
</dbReference>
<keyword evidence="4" id="KW-1185">Reference proteome</keyword>
<protein>
    <recommendedName>
        <fullName evidence="2">UPF0291 protein FPZ44_08430</fullName>
    </recommendedName>
</protein>
<evidence type="ECO:0000256" key="1">
    <source>
        <dbReference type="ARBA" id="ARBA00022490"/>
    </source>
</evidence>
<evidence type="ECO:0000313" key="4">
    <source>
        <dbReference type="Proteomes" id="UP000318102"/>
    </source>
</evidence>
<dbReference type="EMBL" id="VNJK01000001">
    <property type="protein sequence ID" value="TVX93084.1"/>
    <property type="molecule type" value="Genomic_DNA"/>
</dbReference>
<organism evidence="3 4">
    <name type="scientific">Paenibacillus agilis</name>
    <dbReference type="NCBI Taxonomy" id="3020863"/>
    <lineage>
        <taxon>Bacteria</taxon>
        <taxon>Bacillati</taxon>
        <taxon>Bacillota</taxon>
        <taxon>Bacilli</taxon>
        <taxon>Bacillales</taxon>
        <taxon>Paenibacillaceae</taxon>
        <taxon>Paenibacillus</taxon>
    </lineage>
</organism>
<dbReference type="Pfam" id="PF05979">
    <property type="entry name" value="DUF896"/>
    <property type="match status" value="1"/>
</dbReference>
<name>A0A559IZN9_9BACL</name>
<keyword evidence="1 2" id="KW-0963">Cytoplasm</keyword>
<reference evidence="3 4" key="1">
    <citation type="submission" date="2019-07" db="EMBL/GenBank/DDBJ databases">
        <authorList>
            <person name="Kim J."/>
        </authorList>
    </citation>
    <scope>NUCLEOTIDE SEQUENCE [LARGE SCALE GENOMIC DNA]</scope>
    <source>
        <strain evidence="3 4">N4</strain>
    </source>
</reference>
<dbReference type="OrthoDB" id="390105at2"/>
<dbReference type="GO" id="GO:0005737">
    <property type="term" value="C:cytoplasm"/>
    <property type="evidence" value="ECO:0007669"/>
    <property type="project" value="UniProtKB-SubCell"/>
</dbReference>
<comment type="caution">
    <text evidence="3">The sequence shown here is derived from an EMBL/GenBank/DDBJ whole genome shotgun (WGS) entry which is preliminary data.</text>
</comment>
<dbReference type="InterPro" id="IPR009242">
    <property type="entry name" value="DUF896"/>
</dbReference>
<dbReference type="PANTHER" id="PTHR37300:SF1">
    <property type="entry name" value="UPF0291 PROTEIN YNZC"/>
    <property type="match status" value="1"/>
</dbReference>
<comment type="subcellular location">
    <subcellularLocation>
        <location evidence="2">Cytoplasm</location>
    </subcellularLocation>
</comment>
<dbReference type="RefSeq" id="WP_144989220.1">
    <property type="nucleotide sequence ID" value="NZ_VNJK01000001.1"/>
</dbReference>
<dbReference type="SUPFAM" id="SSF158221">
    <property type="entry name" value="YnzC-like"/>
    <property type="match status" value="1"/>
</dbReference>
<dbReference type="AlphaFoldDB" id="A0A559IZN9"/>
<gene>
    <name evidence="3" type="ORF">FPZ44_08430</name>
</gene>
<sequence length="71" mass="8312">MNIDDMIARINELARKHKTIGLNEEETAERAKLREEYLVLFRQQVRNNLDTVKWVEDEEENGNGSSSDIVH</sequence>
<dbReference type="HAMAP" id="MF_01103">
    <property type="entry name" value="UPF0291"/>
    <property type="match status" value="1"/>
</dbReference>